<keyword evidence="1" id="KW-0863">Zinc-finger</keyword>
<dbReference type="AlphaFoldDB" id="A0A1E4T6M0"/>
<keyword evidence="1" id="KW-0862">Zinc</keyword>
<evidence type="ECO:0000256" key="2">
    <source>
        <dbReference type="SAM" id="MobiDB-lite"/>
    </source>
</evidence>
<gene>
    <name evidence="4" type="ORF">CANARDRAFT_26807</name>
</gene>
<dbReference type="Gene3D" id="3.30.160.60">
    <property type="entry name" value="Classic Zinc Finger"/>
    <property type="match status" value="1"/>
</dbReference>
<keyword evidence="1" id="KW-0479">Metal-binding</keyword>
<protein>
    <recommendedName>
        <fullName evidence="3">C2H2-type domain-containing protein</fullName>
    </recommendedName>
</protein>
<sequence length="413" mass="46941">MQSFVSPNTAYETSHHSTVSSSRGIPTIKHTPPNPGHVELGSTISDEERYILSELSIASFLDDFYIPEFKQQILSLGVDDSISAEMESLRSRYKSLSSTTMKPQVAKNTLRQSVDFELDSPSSFLHSSISSGSTFATSPPDKQDLQEMLSYNIKTNDFIPIEQPMNLEYSINPFSEIETHISTHSSPNLYPEFQSDSKMSLIPTETLDFDVPVLASQINNSQDDSYSSDEQDTKYADDDDEDDDEKEEGEGEIEEDDDDIVYNNYISEYDEEDEEDDKNVVPGADTSNKDQKPSGKSKPRLRARYKCTFDGCKYNGSFQSKDYLRRHIREQHTHKREHRCTGAGGWGCQRVFKRPYQLINHWKGVRSLRKCSVPERLLGEHGIKKSASIINDSRPRKRRSVDKTKIEAVSLKV</sequence>
<proteinExistence type="predicted"/>
<evidence type="ECO:0000313" key="5">
    <source>
        <dbReference type="Proteomes" id="UP000094801"/>
    </source>
</evidence>
<feature type="region of interest" description="Disordered" evidence="2">
    <location>
        <begin position="1"/>
        <end position="41"/>
    </location>
</feature>
<feature type="compositionally biased region" description="Acidic residues" evidence="2">
    <location>
        <begin position="268"/>
        <end position="277"/>
    </location>
</feature>
<reference evidence="5" key="1">
    <citation type="submission" date="2016-04" db="EMBL/GenBank/DDBJ databases">
        <title>Comparative genomics of biotechnologically important yeasts.</title>
        <authorList>
            <consortium name="DOE Joint Genome Institute"/>
            <person name="Riley R."/>
            <person name="Haridas S."/>
            <person name="Wolfe K.H."/>
            <person name="Lopes M.R."/>
            <person name="Hittinger C.T."/>
            <person name="Goker M."/>
            <person name="Salamov A."/>
            <person name="Wisecaver J."/>
            <person name="Long T.M."/>
            <person name="Aerts A.L."/>
            <person name="Barry K."/>
            <person name="Choi C."/>
            <person name="Clum A."/>
            <person name="Coughlan A.Y."/>
            <person name="Deshpande S."/>
            <person name="Douglass A.P."/>
            <person name="Hanson S.J."/>
            <person name="Klenk H.-P."/>
            <person name="Labutti K."/>
            <person name="Lapidus A."/>
            <person name="Lindquist E."/>
            <person name="Lipzen A."/>
            <person name="Meier-Kolthoff J.P."/>
            <person name="Ohm R.A."/>
            <person name="Otillar R.P."/>
            <person name="Pangilinan J."/>
            <person name="Peng Y."/>
            <person name="Rokas A."/>
            <person name="Rosa C.A."/>
            <person name="Scheuner C."/>
            <person name="Sibirny A.A."/>
            <person name="Slot J.C."/>
            <person name="Stielow J.B."/>
            <person name="Sun H."/>
            <person name="Kurtzman C.P."/>
            <person name="Blackwell M."/>
            <person name="Grigoriev I.V."/>
            <person name="Jeffries T.W."/>
        </authorList>
    </citation>
    <scope>NUCLEOTIDE SEQUENCE [LARGE SCALE GENOMIC DNA]</scope>
    <source>
        <strain evidence="5">NRRL YB-2248</strain>
    </source>
</reference>
<dbReference type="Proteomes" id="UP000094801">
    <property type="component" value="Unassembled WGS sequence"/>
</dbReference>
<dbReference type="InterPro" id="IPR013087">
    <property type="entry name" value="Znf_C2H2_type"/>
</dbReference>
<feature type="compositionally biased region" description="Polar residues" evidence="2">
    <location>
        <begin position="1"/>
        <end position="24"/>
    </location>
</feature>
<evidence type="ECO:0000256" key="1">
    <source>
        <dbReference type="PROSITE-ProRule" id="PRU00042"/>
    </source>
</evidence>
<name>A0A1E4T6M0_9ASCO</name>
<keyword evidence="5" id="KW-1185">Reference proteome</keyword>
<evidence type="ECO:0000313" key="4">
    <source>
        <dbReference type="EMBL" id="ODV87406.1"/>
    </source>
</evidence>
<feature type="domain" description="C2H2-type" evidence="3">
    <location>
        <begin position="305"/>
        <end position="337"/>
    </location>
</feature>
<feature type="compositionally biased region" description="Acidic residues" evidence="2">
    <location>
        <begin position="237"/>
        <end position="260"/>
    </location>
</feature>
<dbReference type="EMBL" id="KV453848">
    <property type="protein sequence ID" value="ODV87406.1"/>
    <property type="molecule type" value="Genomic_DNA"/>
</dbReference>
<dbReference type="PROSITE" id="PS50157">
    <property type="entry name" value="ZINC_FINGER_C2H2_2"/>
    <property type="match status" value="1"/>
</dbReference>
<organism evidence="4 5">
    <name type="scientific">[Candida] arabinofermentans NRRL YB-2248</name>
    <dbReference type="NCBI Taxonomy" id="983967"/>
    <lineage>
        <taxon>Eukaryota</taxon>
        <taxon>Fungi</taxon>
        <taxon>Dikarya</taxon>
        <taxon>Ascomycota</taxon>
        <taxon>Saccharomycotina</taxon>
        <taxon>Pichiomycetes</taxon>
        <taxon>Pichiales</taxon>
        <taxon>Pichiaceae</taxon>
        <taxon>Ogataea</taxon>
        <taxon>Ogataea/Candida clade</taxon>
    </lineage>
</organism>
<accession>A0A1E4T6M0</accession>
<dbReference type="OrthoDB" id="4748970at2759"/>
<feature type="region of interest" description="Disordered" evidence="2">
    <location>
        <begin position="218"/>
        <end position="300"/>
    </location>
</feature>
<evidence type="ECO:0000259" key="3">
    <source>
        <dbReference type="PROSITE" id="PS50157"/>
    </source>
</evidence>
<dbReference type="GO" id="GO:0008270">
    <property type="term" value="F:zinc ion binding"/>
    <property type="evidence" value="ECO:0007669"/>
    <property type="project" value="UniProtKB-KW"/>
</dbReference>